<dbReference type="InterPro" id="IPR018060">
    <property type="entry name" value="HTH_AraC"/>
</dbReference>
<dbReference type="RefSeq" id="WP_379664959.1">
    <property type="nucleotide sequence ID" value="NZ_JBHULH010000001.1"/>
</dbReference>
<dbReference type="InterPro" id="IPR018062">
    <property type="entry name" value="HTH_AraC-typ_CS"/>
</dbReference>
<comment type="caution">
    <text evidence="5">The sequence shown here is derived from an EMBL/GenBank/DDBJ whole genome shotgun (WGS) entry which is preliminary data.</text>
</comment>
<evidence type="ECO:0000256" key="2">
    <source>
        <dbReference type="ARBA" id="ARBA00023125"/>
    </source>
</evidence>
<dbReference type="InterPro" id="IPR009057">
    <property type="entry name" value="Homeodomain-like_sf"/>
</dbReference>
<name>A0ABW5LN57_9FLAO</name>
<dbReference type="Proteomes" id="UP001597508">
    <property type="component" value="Unassembled WGS sequence"/>
</dbReference>
<dbReference type="InterPro" id="IPR011256">
    <property type="entry name" value="Reg_factor_effector_dom_sf"/>
</dbReference>
<evidence type="ECO:0000256" key="3">
    <source>
        <dbReference type="ARBA" id="ARBA00023163"/>
    </source>
</evidence>
<evidence type="ECO:0000313" key="6">
    <source>
        <dbReference type="Proteomes" id="UP001597508"/>
    </source>
</evidence>
<dbReference type="PANTHER" id="PTHR40055:SF2">
    <property type="entry name" value="DNA GYRASE INHIBITOR"/>
    <property type="match status" value="1"/>
</dbReference>
<keyword evidence="3" id="KW-0804">Transcription</keyword>
<dbReference type="Pfam" id="PF12833">
    <property type="entry name" value="HTH_18"/>
    <property type="match status" value="1"/>
</dbReference>
<keyword evidence="6" id="KW-1185">Reference proteome</keyword>
<dbReference type="Gene3D" id="1.10.10.60">
    <property type="entry name" value="Homeodomain-like"/>
    <property type="match status" value="2"/>
</dbReference>
<sequence>MNSSNIAKENVARINKAIVFIENNLQQKLLLEDIAQTAHFSPFHFHRLFSVVMGETPSDFINRKRIEKAAGLLMRRKHISVTEISDYLGFSSLPVFSRAFKKFYGMSPQDFKDASPEAFSKICKTESKNGQTQITFEQYISSIQKSLNWIHMNATTEVKVLDKMNLAYISHVGNMNHIGNTFNQLMRWAAPKGLMAQENLKMLTIYHDSPKITDPNHLRMSACILLNYPVKVDGEVSLRTIETTKCVVSRLEIGPAEFQQAWESNFVWMVEHGYERIDIDPFEIYHSNPNEHPEGKCIVDLCIPVQ</sequence>
<proteinExistence type="predicted"/>
<gene>
    <name evidence="5" type="ORF">ACFSRZ_02575</name>
</gene>
<dbReference type="InterPro" id="IPR020449">
    <property type="entry name" value="Tscrpt_reg_AraC-type_HTH"/>
</dbReference>
<accession>A0ABW5LN57</accession>
<dbReference type="SUPFAM" id="SSF55136">
    <property type="entry name" value="Probable bacterial effector-binding domain"/>
    <property type="match status" value="1"/>
</dbReference>
<organism evidence="5 6">
    <name type="scientific">Pseudotenacibaculum haliotis</name>
    <dbReference type="NCBI Taxonomy" id="1862138"/>
    <lineage>
        <taxon>Bacteria</taxon>
        <taxon>Pseudomonadati</taxon>
        <taxon>Bacteroidota</taxon>
        <taxon>Flavobacteriia</taxon>
        <taxon>Flavobacteriales</taxon>
        <taxon>Flavobacteriaceae</taxon>
        <taxon>Pseudotenacibaculum</taxon>
    </lineage>
</organism>
<evidence type="ECO:0000256" key="1">
    <source>
        <dbReference type="ARBA" id="ARBA00023015"/>
    </source>
</evidence>
<feature type="domain" description="HTH araC/xylS-type" evidence="4">
    <location>
        <begin position="15"/>
        <end position="114"/>
    </location>
</feature>
<dbReference type="SUPFAM" id="SSF46689">
    <property type="entry name" value="Homeodomain-like"/>
    <property type="match status" value="2"/>
</dbReference>
<keyword evidence="1" id="KW-0805">Transcription regulation</keyword>
<dbReference type="InterPro" id="IPR029442">
    <property type="entry name" value="GyrI-like"/>
</dbReference>
<reference evidence="6" key="1">
    <citation type="journal article" date="2019" name="Int. J. Syst. Evol. Microbiol.">
        <title>The Global Catalogue of Microorganisms (GCM) 10K type strain sequencing project: providing services to taxonomists for standard genome sequencing and annotation.</title>
        <authorList>
            <consortium name="The Broad Institute Genomics Platform"/>
            <consortium name="The Broad Institute Genome Sequencing Center for Infectious Disease"/>
            <person name="Wu L."/>
            <person name="Ma J."/>
        </authorList>
    </citation>
    <scope>NUCLEOTIDE SEQUENCE [LARGE SCALE GENOMIC DNA]</scope>
    <source>
        <strain evidence="6">KCTC 52127</strain>
    </source>
</reference>
<dbReference type="Gene3D" id="3.20.80.10">
    <property type="entry name" value="Regulatory factor, effector binding domain"/>
    <property type="match status" value="1"/>
</dbReference>
<dbReference type="Pfam" id="PF06445">
    <property type="entry name" value="GyrI-like"/>
    <property type="match status" value="1"/>
</dbReference>
<dbReference type="PROSITE" id="PS01124">
    <property type="entry name" value="HTH_ARAC_FAMILY_2"/>
    <property type="match status" value="1"/>
</dbReference>
<keyword evidence="2" id="KW-0238">DNA-binding</keyword>
<dbReference type="InterPro" id="IPR010499">
    <property type="entry name" value="AraC_E-bd"/>
</dbReference>
<evidence type="ECO:0000313" key="5">
    <source>
        <dbReference type="EMBL" id="MFD2566240.1"/>
    </source>
</evidence>
<evidence type="ECO:0000259" key="4">
    <source>
        <dbReference type="PROSITE" id="PS01124"/>
    </source>
</evidence>
<dbReference type="PANTHER" id="PTHR40055">
    <property type="entry name" value="TRANSCRIPTIONAL REGULATOR YGIV-RELATED"/>
    <property type="match status" value="1"/>
</dbReference>
<dbReference type="SMART" id="SM00871">
    <property type="entry name" value="AraC_E_bind"/>
    <property type="match status" value="1"/>
</dbReference>
<dbReference type="InterPro" id="IPR050908">
    <property type="entry name" value="SmbC-like"/>
</dbReference>
<protein>
    <submittedName>
        <fullName evidence="5">GyrI-like domain-containing protein</fullName>
    </submittedName>
</protein>
<dbReference type="SMART" id="SM00342">
    <property type="entry name" value="HTH_ARAC"/>
    <property type="match status" value="1"/>
</dbReference>
<dbReference type="PRINTS" id="PR00032">
    <property type="entry name" value="HTHARAC"/>
</dbReference>
<dbReference type="PROSITE" id="PS00041">
    <property type="entry name" value="HTH_ARAC_FAMILY_1"/>
    <property type="match status" value="1"/>
</dbReference>
<dbReference type="EMBL" id="JBHULH010000001">
    <property type="protein sequence ID" value="MFD2566240.1"/>
    <property type="molecule type" value="Genomic_DNA"/>
</dbReference>